<dbReference type="AlphaFoldDB" id="S4PEV3"/>
<sequence length="93" mass="10212">MLCKFFGPNSGTNIGNYCHTLLPTMEPTCGAGVTHNIFAFGTHCCCAPVPYCQTILDNFLENNVITSQLKSKTFAKNVIVVMCLLLVFDHLKP</sequence>
<name>S4PEV3_9NEOP</name>
<reference evidence="1" key="1">
    <citation type="journal article" date="2013" name="BMC Genomics">
        <title>Unscrambling butterfly oogenesis.</title>
        <authorList>
            <person name="Carter J.M."/>
            <person name="Baker S.C."/>
            <person name="Pink R."/>
            <person name="Carter D.R."/>
            <person name="Collins A."/>
            <person name="Tomlin J."/>
            <person name="Gibbs M."/>
            <person name="Breuker C.J."/>
        </authorList>
    </citation>
    <scope>NUCLEOTIDE SEQUENCE</scope>
    <source>
        <tissue evidence="1">Ovary</tissue>
    </source>
</reference>
<proteinExistence type="predicted"/>
<protein>
    <submittedName>
        <fullName evidence="1">Uncharacterized protein</fullName>
    </submittedName>
</protein>
<accession>S4PEV3</accession>
<reference evidence="1" key="2">
    <citation type="submission" date="2013-05" db="EMBL/GenBank/DDBJ databases">
        <authorList>
            <person name="Carter J.-M."/>
            <person name="Baker S.C."/>
            <person name="Pink R."/>
            <person name="Carter D.R.F."/>
            <person name="Collins A."/>
            <person name="Tomlin J."/>
            <person name="Gibbs M."/>
            <person name="Breuker C.J."/>
        </authorList>
    </citation>
    <scope>NUCLEOTIDE SEQUENCE</scope>
    <source>
        <tissue evidence="1">Ovary</tissue>
    </source>
</reference>
<organism evidence="1">
    <name type="scientific">Pararge aegeria</name>
    <name type="common">speckled wood butterfly</name>
    <dbReference type="NCBI Taxonomy" id="116150"/>
    <lineage>
        <taxon>Eukaryota</taxon>
        <taxon>Metazoa</taxon>
        <taxon>Ecdysozoa</taxon>
        <taxon>Arthropoda</taxon>
        <taxon>Hexapoda</taxon>
        <taxon>Insecta</taxon>
        <taxon>Pterygota</taxon>
        <taxon>Neoptera</taxon>
        <taxon>Endopterygota</taxon>
        <taxon>Lepidoptera</taxon>
        <taxon>Glossata</taxon>
        <taxon>Ditrysia</taxon>
        <taxon>Papilionoidea</taxon>
        <taxon>Nymphalidae</taxon>
        <taxon>Satyrinae</taxon>
        <taxon>Satyrini</taxon>
        <taxon>Parargina</taxon>
        <taxon>Pararge</taxon>
    </lineage>
</organism>
<dbReference type="EMBL" id="GAIX01001419">
    <property type="protein sequence ID" value="JAA91141.1"/>
    <property type="molecule type" value="Transcribed_RNA"/>
</dbReference>
<evidence type="ECO:0000313" key="1">
    <source>
        <dbReference type="EMBL" id="JAA91141.1"/>
    </source>
</evidence>